<feature type="compositionally biased region" description="Basic and acidic residues" evidence="1">
    <location>
        <begin position="57"/>
        <end position="74"/>
    </location>
</feature>
<comment type="caution">
    <text evidence="2">The sequence shown here is derived from an EMBL/GenBank/DDBJ whole genome shotgun (WGS) entry which is preliminary data.</text>
</comment>
<dbReference type="AlphaFoldDB" id="A0A9D5CHV5"/>
<evidence type="ECO:0000313" key="2">
    <source>
        <dbReference type="EMBL" id="KAJ0973603.1"/>
    </source>
</evidence>
<dbReference type="EMBL" id="JAGGNH010000004">
    <property type="protein sequence ID" value="KAJ0973603.1"/>
    <property type="molecule type" value="Genomic_DNA"/>
</dbReference>
<keyword evidence="3" id="KW-1185">Reference proteome</keyword>
<sequence length="145" mass="16855">MVALPFSFNYSFQGKQHYMSPKSNYLLPCKLSRPRSRTSLSCQSQLLPDPPPSPGDDQEKRQVDQKSDQKDRKEEKKKKKKKEYRSLVHLMYGEAGNFGRALKESLSPKHKGDWKDLFLMSFSFAVYVYISQKIVCAYCAWMAML</sequence>
<dbReference type="OrthoDB" id="1938779at2759"/>
<proteinExistence type="predicted"/>
<organism evidence="2 3">
    <name type="scientific">Dioscorea zingiberensis</name>
    <dbReference type="NCBI Taxonomy" id="325984"/>
    <lineage>
        <taxon>Eukaryota</taxon>
        <taxon>Viridiplantae</taxon>
        <taxon>Streptophyta</taxon>
        <taxon>Embryophyta</taxon>
        <taxon>Tracheophyta</taxon>
        <taxon>Spermatophyta</taxon>
        <taxon>Magnoliopsida</taxon>
        <taxon>Liliopsida</taxon>
        <taxon>Dioscoreales</taxon>
        <taxon>Dioscoreaceae</taxon>
        <taxon>Dioscorea</taxon>
    </lineage>
</organism>
<feature type="region of interest" description="Disordered" evidence="1">
    <location>
        <begin position="37"/>
        <end position="82"/>
    </location>
</feature>
<accession>A0A9D5CHV5</accession>
<reference evidence="2" key="1">
    <citation type="submission" date="2021-03" db="EMBL/GenBank/DDBJ databases">
        <authorList>
            <person name="Li Z."/>
            <person name="Yang C."/>
        </authorList>
    </citation>
    <scope>NUCLEOTIDE SEQUENCE</scope>
    <source>
        <strain evidence="2">Dzin_1.0</strain>
        <tissue evidence="2">Leaf</tissue>
    </source>
</reference>
<name>A0A9D5CHV5_9LILI</name>
<protein>
    <submittedName>
        <fullName evidence="2">Uncharacterized protein</fullName>
    </submittedName>
</protein>
<dbReference type="Proteomes" id="UP001085076">
    <property type="component" value="Miscellaneous, Linkage group lg04"/>
</dbReference>
<gene>
    <name evidence="2" type="ORF">J5N97_015568</name>
</gene>
<evidence type="ECO:0000313" key="3">
    <source>
        <dbReference type="Proteomes" id="UP001085076"/>
    </source>
</evidence>
<reference evidence="2" key="2">
    <citation type="journal article" date="2022" name="Hortic Res">
        <title>The genome of Dioscorea zingiberensis sheds light on the biosynthesis, origin and evolution of the medicinally important diosgenin saponins.</title>
        <authorList>
            <person name="Li Y."/>
            <person name="Tan C."/>
            <person name="Li Z."/>
            <person name="Guo J."/>
            <person name="Li S."/>
            <person name="Chen X."/>
            <person name="Wang C."/>
            <person name="Dai X."/>
            <person name="Yang H."/>
            <person name="Song W."/>
            <person name="Hou L."/>
            <person name="Xu J."/>
            <person name="Tong Z."/>
            <person name="Xu A."/>
            <person name="Yuan X."/>
            <person name="Wang W."/>
            <person name="Yang Q."/>
            <person name="Chen L."/>
            <person name="Sun Z."/>
            <person name="Wang K."/>
            <person name="Pan B."/>
            <person name="Chen J."/>
            <person name="Bao Y."/>
            <person name="Liu F."/>
            <person name="Qi X."/>
            <person name="Gang D.R."/>
            <person name="Wen J."/>
            <person name="Li J."/>
        </authorList>
    </citation>
    <scope>NUCLEOTIDE SEQUENCE</scope>
    <source>
        <strain evidence="2">Dzin_1.0</strain>
    </source>
</reference>
<evidence type="ECO:0000256" key="1">
    <source>
        <dbReference type="SAM" id="MobiDB-lite"/>
    </source>
</evidence>